<dbReference type="STRING" id="762983.HMPREF9444_00730"/>
<feature type="domain" description="ATP-cone" evidence="4">
    <location>
        <begin position="3"/>
        <end position="100"/>
    </location>
</feature>
<keyword evidence="1 3" id="KW-0547">Nucleotide-binding</keyword>
<dbReference type="Proteomes" id="UP000018458">
    <property type="component" value="Unassembled WGS sequence"/>
</dbReference>
<evidence type="ECO:0000256" key="3">
    <source>
        <dbReference type="PROSITE-ProRule" id="PRU00492"/>
    </source>
</evidence>
<dbReference type="GO" id="GO:0006260">
    <property type="term" value="P:DNA replication"/>
    <property type="evidence" value="ECO:0007669"/>
    <property type="project" value="InterPro"/>
</dbReference>
<sequence>MIRFIVKRDGRKVSFNQQKIANAIKKALVSVHPDDDVTPQDEELVVQLTEEVINAIESEVTKVPTVEHTQDLIERILIKHDLADEAKNFILYRQQRTNVRTYNAELTQIYRDLTSKSTDDMDLKRENANIDANAPMGLMLRFGSEGSKDFVKRYVLKPEHALAHSNGSIHIHDLDFYLLTINCCQISLKSLFKRGFSTGHGFLREPQSIQSASALCCIAIQSNQNDMHGGQSIPMFEYDLAPYVVTSYIKHLCKVIQITLRDDSIDLSLLKDFCREVYKEFETVLSDEAAVKIKAKVMDIIKPFYKDDEALQKDGSYIMTEAYKLTERETYQAMEAVIHNLNSMQSRAGAQVPFSSINYGTGTTPEQRMIMKNVLLATDAGLGGGETPIFPVQIFKVKDGINTKEGDPNYDLFRLACKVSAKRLFPNFSFLDAPFNLQYYKPGHPETELAVMGCRTRVFGNYYDKTREIIPGRGNLSFTTVNLPRLGIEAHGSISKFYESLDSVVHLIFNQLLDRFEIIANKHVYNYPFLMGQGVWIDSERLNMDDKIEDVIKHGSLSVGFIGLAETLVALTGKHHGESEESYKLGYEIIKHMRALTDEQMVKTGLNFSLFSTPAEGLSGRFVKIDRQIYGSIKGITDREYYTNSFHIPVYYNISAADKIRLEAPFHELCNAGAISYVEMDGDLTRNVDAFEKVILYMKECGISYGSVNHPVDRCPVCGYVGVINDVCPKCGRHDGEGVTIERLSKLGVDCICRG</sequence>
<dbReference type="PROSITE" id="PS51161">
    <property type="entry name" value="ATP_CONE"/>
    <property type="match status" value="1"/>
</dbReference>
<name>E8LJ55_SUCHY</name>
<dbReference type="NCBIfam" id="TIGR02487">
    <property type="entry name" value="NrdD"/>
    <property type="match status" value="1"/>
</dbReference>
<dbReference type="EC" id="1.17.4.2" evidence="5"/>
<keyword evidence="2 3" id="KW-0067">ATP-binding</keyword>
<comment type="caution">
    <text evidence="5">The sequence shown here is derived from an EMBL/GenBank/DDBJ whole genome shotgun (WGS) entry which is preliminary data.</text>
</comment>
<dbReference type="eggNOG" id="COG1328">
    <property type="taxonomic scope" value="Bacteria"/>
</dbReference>
<organism evidence="5 6">
    <name type="scientific">Succinatimonas hippei (strain DSM 22608 / JCM 16073 / KCTC 15190 / YIT 12066)</name>
    <dbReference type="NCBI Taxonomy" id="762983"/>
    <lineage>
        <taxon>Bacteria</taxon>
        <taxon>Pseudomonadati</taxon>
        <taxon>Pseudomonadota</taxon>
        <taxon>Gammaproteobacteria</taxon>
        <taxon>Aeromonadales</taxon>
        <taxon>Succinivibrionaceae</taxon>
        <taxon>Succinatimonas</taxon>
    </lineage>
</organism>
<evidence type="ECO:0000256" key="2">
    <source>
        <dbReference type="ARBA" id="ARBA00022840"/>
    </source>
</evidence>
<dbReference type="Gene3D" id="3.20.70.20">
    <property type="match status" value="1"/>
</dbReference>
<dbReference type="GO" id="GO:0031250">
    <property type="term" value="C:anaerobic ribonucleoside-triphosphate reductase complex"/>
    <property type="evidence" value="ECO:0007669"/>
    <property type="project" value="TreeGrafter"/>
</dbReference>
<accession>E8LJ55</accession>
<evidence type="ECO:0000259" key="4">
    <source>
        <dbReference type="PROSITE" id="PS51161"/>
    </source>
</evidence>
<keyword evidence="6" id="KW-1185">Reference proteome</keyword>
<evidence type="ECO:0000313" key="5">
    <source>
        <dbReference type="EMBL" id="EFY07480.1"/>
    </source>
</evidence>
<dbReference type="SUPFAM" id="SSF51998">
    <property type="entry name" value="PFL-like glycyl radical enzymes"/>
    <property type="match status" value="1"/>
</dbReference>
<evidence type="ECO:0000313" key="6">
    <source>
        <dbReference type="Proteomes" id="UP000018458"/>
    </source>
</evidence>
<dbReference type="Pfam" id="PF03477">
    <property type="entry name" value="ATP-cone"/>
    <property type="match status" value="1"/>
</dbReference>
<dbReference type="PANTHER" id="PTHR21075:SF0">
    <property type="entry name" value="ANAEROBIC RIBONUCLEOSIDE-TRIPHOSPHATE REDUCTASE"/>
    <property type="match status" value="1"/>
</dbReference>
<dbReference type="GO" id="GO:0009265">
    <property type="term" value="P:2'-deoxyribonucleotide biosynthetic process"/>
    <property type="evidence" value="ECO:0007669"/>
    <property type="project" value="TreeGrafter"/>
</dbReference>
<dbReference type="EMBL" id="AEVO01000034">
    <property type="protein sequence ID" value="EFY07480.1"/>
    <property type="molecule type" value="Genomic_DNA"/>
</dbReference>
<gene>
    <name evidence="5" type="primary">nrdD</name>
    <name evidence="5" type="ORF">HMPREF9444_00730</name>
</gene>
<dbReference type="InterPro" id="IPR005144">
    <property type="entry name" value="ATP-cone_dom"/>
</dbReference>
<dbReference type="AlphaFoldDB" id="E8LJ55"/>
<evidence type="ECO:0000256" key="1">
    <source>
        <dbReference type="ARBA" id="ARBA00022741"/>
    </source>
</evidence>
<dbReference type="GO" id="GO:0004748">
    <property type="term" value="F:ribonucleoside-diphosphate reductase activity, thioredoxin disulfide as acceptor"/>
    <property type="evidence" value="ECO:0007669"/>
    <property type="project" value="TreeGrafter"/>
</dbReference>
<dbReference type="RefSeq" id="WP_009142944.1">
    <property type="nucleotide sequence ID" value="NZ_GL830971.1"/>
</dbReference>
<dbReference type="HOGENOM" id="CLU_002707_2_1_6"/>
<protein>
    <submittedName>
        <fullName evidence="5">Anaerobic ribonucleoside-triphosphate reductase</fullName>
        <ecNumber evidence="5">1.17.4.2</ecNumber>
    </submittedName>
</protein>
<dbReference type="Pfam" id="PF13597">
    <property type="entry name" value="NRDD"/>
    <property type="match status" value="1"/>
</dbReference>
<dbReference type="GO" id="GO:0005524">
    <property type="term" value="F:ATP binding"/>
    <property type="evidence" value="ECO:0007669"/>
    <property type="project" value="UniProtKB-UniRule"/>
</dbReference>
<dbReference type="CDD" id="cd01675">
    <property type="entry name" value="RNR_III"/>
    <property type="match status" value="1"/>
</dbReference>
<reference evidence="5 6" key="1">
    <citation type="submission" date="2011-01" db="EMBL/GenBank/DDBJ databases">
        <authorList>
            <person name="Weinstock G."/>
            <person name="Sodergren E."/>
            <person name="Clifton S."/>
            <person name="Fulton L."/>
            <person name="Fulton B."/>
            <person name="Courtney L."/>
            <person name="Fronick C."/>
            <person name="Harrison M."/>
            <person name="Strong C."/>
            <person name="Farmer C."/>
            <person name="Delahaunty K."/>
            <person name="Markovic C."/>
            <person name="Hall O."/>
            <person name="Minx P."/>
            <person name="Tomlinson C."/>
            <person name="Mitreva M."/>
            <person name="Hou S."/>
            <person name="Chen J."/>
            <person name="Wollam A."/>
            <person name="Pepin K.H."/>
            <person name="Johnson M."/>
            <person name="Bhonagiri V."/>
            <person name="Zhang X."/>
            <person name="Suruliraj S."/>
            <person name="Warren W."/>
            <person name="Chinwalla A."/>
            <person name="Mardis E.R."/>
            <person name="Wilson R.K."/>
        </authorList>
    </citation>
    <scope>NUCLEOTIDE SEQUENCE [LARGE SCALE GENOMIC DNA]</scope>
    <source>
        <strain evidence="6">DSM 22608 / JCM 16073 / KCTC 15190 / YIT 12066</strain>
    </source>
</reference>
<dbReference type="NCBIfam" id="NF005497">
    <property type="entry name" value="PRK07111.1"/>
    <property type="match status" value="1"/>
</dbReference>
<dbReference type="OrthoDB" id="9804622at2"/>
<dbReference type="InterPro" id="IPR012833">
    <property type="entry name" value="NrdD"/>
</dbReference>
<keyword evidence="5" id="KW-0560">Oxidoreductase</keyword>
<proteinExistence type="predicted"/>
<dbReference type="PANTHER" id="PTHR21075">
    <property type="entry name" value="ANAEROBIC RIBONUCLEOSIDE-TRIPHOSPHATE REDUCTASE"/>
    <property type="match status" value="1"/>
</dbReference>
<dbReference type="GO" id="GO:0008998">
    <property type="term" value="F:ribonucleoside-triphosphate reductase (thioredoxin) activity"/>
    <property type="evidence" value="ECO:0007669"/>
    <property type="project" value="UniProtKB-EC"/>
</dbReference>